<dbReference type="CDD" id="cd12148">
    <property type="entry name" value="fungal_TF_MHR"/>
    <property type="match status" value="1"/>
</dbReference>
<feature type="compositionally biased region" description="Polar residues" evidence="2">
    <location>
        <begin position="633"/>
        <end position="647"/>
    </location>
</feature>
<dbReference type="GO" id="GO:0003700">
    <property type="term" value="F:DNA-binding transcription factor activity"/>
    <property type="evidence" value="ECO:0007669"/>
    <property type="project" value="InterPro"/>
</dbReference>
<evidence type="ECO:0000313" key="4">
    <source>
        <dbReference type="EMBL" id="KAF1995649.1"/>
    </source>
</evidence>
<evidence type="ECO:0000313" key="5">
    <source>
        <dbReference type="Proteomes" id="UP000799779"/>
    </source>
</evidence>
<dbReference type="InterPro" id="IPR007219">
    <property type="entry name" value="XnlR_reg_dom"/>
</dbReference>
<evidence type="ECO:0000256" key="2">
    <source>
        <dbReference type="SAM" id="MobiDB-lite"/>
    </source>
</evidence>
<dbReference type="AlphaFoldDB" id="A0A6A5W3Z0"/>
<dbReference type="OrthoDB" id="2110361at2759"/>
<dbReference type="GO" id="GO:0003677">
    <property type="term" value="F:DNA binding"/>
    <property type="evidence" value="ECO:0007669"/>
    <property type="project" value="InterPro"/>
</dbReference>
<organism evidence="4 5">
    <name type="scientific">Amniculicola lignicola CBS 123094</name>
    <dbReference type="NCBI Taxonomy" id="1392246"/>
    <lineage>
        <taxon>Eukaryota</taxon>
        <taxon>Fungi</taxon>
        <taxon>Dikarya</taxon>
        <taxon>Ascomycota</taxon>
        <taxon>Pezizomycotina</taxon>
        <taxon>Dothideomycetes</taxon>
        <taxon>Pleosporomycetidae</taxon>
        <taxon>Pleosporales</taxon>
        <taxon>Amniculicolaceae</taxon>
        <taxon>Amniculicola</taxon>
    </lineage>
</organism>
<dbReference type="Pfam" id="PF04082">
    <property type="entry name" value="Fungal_trans"/>
    <property type="match status" value="1"/>
</dbReference>
<dbReference type="SMART" id="SM00906">
    <property type="entry name" value="Fungal_trans"/>
    <property type="match status" value="1"/>
</dbReference>
<proteinExistence type="predicted"/>
<name>A0A6A5W3Z0_9PLEO</name>
<sequence length="654" mass="73680">MSSIKQVQDLQSQLAELRQENTQLRTKVSPDKTVMDLDRGPMTNFHLESQPTSHTASQRIAPPILNNFNHVRKNIRSYSREIFQVPYENRTEYSASTLPEIPPRANFAHLSRAYLDSIHEMYPVLHWPTFQREVDEVYTSRSFQDKAREWVGLFFAMLACGSLQTPGSATRSPNSRPAGMELYELSKQLVDPASQELNIVHAQGALLLSIFATESNLKSTGLAWAASAVRVAQILGLQCGNRSWPIIEGEVRRRLWWSIYAWDRITSLESNYPALINEDDCETPLPSPIEDRYIQAQGFTRPSSTQPPFTGLLAVIHVVRLFSSLYQTTKPSIMTSQVLQAWNEKFHSVLMLLPEPYDPGADVNLEPAALVPLLTLQLARFHLYRHNISPVCRPPERAEALRRCTTVAQDTAKYISRTLHAQSARPESDRSWHTMVTSIASHSMCLHLWRCMLMLCFRSDYDGALMCLHLASAIGSLRKINTACGKHLSSFLDHLLDRTRSGSGAHLLEHDEEMLAYVSADMQGDLEHSWVWNNTGAVDHMHTRGPTTPPGALPTHIRGSGEAMPSTHLPLRPGTGSSENGNEMREWDDWVRVEQMMRQLMEEHRARLAQPPSYYTTSHNPVKRVQLGPEAPNSPTRSTPVSSSASRISIAKLI</sequence>
<feature type="region of interest" description="Disordered" evidence="2">
    <location>
        <begin position="560"/>
        <end position="583"/>
    </location>
</feature>
<keyword evidence="1" id="KW-0539">Nucleus</keyword>
<dbReference type="PANTHER" id="PTHR46910">
    <property type="entry name" value="TRANSCRIPTION FACTOR PDR1"/>
    <property type="match status" value="1"/>
</dbReference>
<protein>
    <recommendedName>
        <fullName evidence="3">Xylanolytic transcriptional activator regulatory domain-containing protein</fullName>
    </recommendedName>
</protein>
<dbReference type="EMBL" id="ML977636">
    <property type="protein sequence ID" value="KAF1995649.1"/>
    <property type="molecule type" value="Genomic_DNA"/>
</dbReference>
<dbReference type="GO" id="GO:0006351">
    <property type="term" value="P:DNA-templated transcription"/>
    <property type="evidence" value="ECO:0007669"/>
    <property type="project" value="InterPro"/>
</dbReference>
<accession>A0A6A5W3Z0</accession>
<gene>
    <name evidence="4" type="ORF">P154DRAFT_342735</name>
</gene>
<dbReference type="Proteomes" id="UP000799779">
    <property type="component" value="Unassembled WGS sequence"/>
</dbReference>
<reference evidence="4" key="1">
    <citation type="journal article" date="2020" name="Stud. Mycol.">
        <title>101 Dothideomycetes genomes: a test case for predicting lifestyles and emergence of pathogens.</title>
        <authorList>
            <person name="Haridas S."/>
            <person name="Albert R."/>
            <person name="Binder M."/>
            <person name="Bloem J."/>
            <person name="Labutti K."/>
            <person name="Salamov A."/>
            <person name="Andreopoulos B."/>
            <person name="Baker S."/>
            <person name="Barry K."/>
            <person name="Bills G."/>
            <person name="Bluhm B."/>
            <person name="Cannon C."/>
            <person name="Castanera R."/>
            <person name="Culley D."/>
            <person name="Daum C."/>
            <person name="Ezra D."/>
            <person name="Gonzalez J."/>
            <person name="Henrissat B."/>
            <person name="Kuo A."/>
            <person name="Liang C."/>
            <person name="Lipzen A."/>
            <person name="Lutzoni F."/>
            <person name="Magnuson J."/>
            <person name="Mondo S."/>
            <person name="Nolan M."/>
            <person name="Ohm R."/>
            <person name="Pangilinan J."/>
            <person name="Park H.-J."/>
            <person name="Ramirez L."/>
            <person name="Alfaro M."/>
            <person name="Sun H."/>
            <person name="Tritt A."/>
            <person name="Yoshinaga Y."/>
            <person name="Zwiers L.-H."/>
            <person name="Turgeon B."/>
            <person name="Goodwin S."/>
            <person name="Spatafora J."/>
            <person name="Crous P."/>
            <person name="Grigoriev I."/>
        </authorList>
    </citation>
    <scope>NUCLEOTIDE SEQUENCE</scope>
    <source>
        <strain evidence="4">CBS 123094</strain>
    </source>
</reference>
<feature type="region of interest" description="Disordered" evidence="2">
    <location>
        <begin position="609"/>
        <end position="654"/>
    </location>
</feature>
<dbReference type="InterPro" id="IPR050987">
    <property type="entry name" value="AtrR-like"/>
</dbReference>
<keyword evidence="5" id="KW-1185">Reference proteome</keyword>
<evidence type="ECO:0000256" key="1">
    <source>
        <dbReference type="ARBA" id="ARBA00023242"/>
    </source>
</evidence>
<dbReference type="GO" id="GO:0008270">
    <property type="term" value="F:zinc ion binding"/>
    <property type="evidence" value="ECO:0007669"/>
    <property type="project" value="InterPro"/>
</dbReference>
<feature type="domain" description="Xylanolytic transcriptional activator regulatory" evidence="3">
    <location>
        <begin position="221"/>
        <end position="292"/>
    </location>
</feature>
<dbReference type="PANTHER" id="PTHR46910:SF1">
    <property type="entry name" value="MISCELLANEOUS ZN(II)2CYS6 TRANSCRIPTION FACTOR (EUROFUNG)-RELATED"/>
    <property type="match status" value="1"/>
</dbReference>
<evidence type="ECO:0000259" key="3">
    <source>
        <dbReference type="SMART" id="SM00906"/>
    </source>
</evidence>